<keyword evidence="4 7" id="KW-0067">ATP-binding</keyword>
<feature type="domain" description="SMC hinge" evidence="8">
    <location>
        <begin position="522"/>
        <end position="640"/>
    </location>
</feature>
<feature type="coiled-coil region" evidence="7">
    <location>
        <begin position="227"/>
        <end position="289"/>
    </location>
</feature>
<dbReference type="GO" id="GO:0016887">
    <property type="term" value="F:ATP hydrolysis activity"/>
    <property type="evidence" value="ECO:0007669"/>
    <property type="project" value="InterPro"/>
</dbReference>
<dbReference type="InterPro" id="IPR003395">
    <property type="entry name" value="RecF/RecN/SMC_N"/>
</dbReference>
<protein>
    <recommendedName>
        <fullName evidence="7">Chromosome partition protein Smc</fullName>
    </recommendedName>
</protein>
<dbReference type="GO" id="GO:0007059">
    <property type="term" value="P:chromosome segregation"/>
    <property type="evidence" value="ECO:0007669"/>
    <property type="project" value="UniProtKB-UniRule"/>
</dbReference>
<reference evidence="10" key="1">
    <citation type="submission" date="2016-10" db="EMBL/GenBank/DDBJ databases">
        <authorList>
            <person name="Varghese N."/>
            <person name="Submissions S."/>
        </authorList>
    </citation>
    <scope>NUCLEOTIDE SEQUENCE [LARGE SCALE GENOMIC DNA]</scope>
    <source>
        <strain evidence="10">DSM 11005</strain>
    </source>
</reference>
<dbReference type="GO" id="GO:0007062">
    <property type="term" value="P:sister chromatid cohesion"/>
    <property type="evidence" value="ECO:0007669"/>
    <property type="project" value="InterPro"/>
</dbReference>
<name>A0A1G6KSI6_9FIRM</name>
<dbReference type="NCBIfam" id="TIGR02168">
    <property type="entry name" value="SMC_prok_B"/>
    <property type="match status" value="1"/>
</dbReference>
<dbReference type="Proteomes" id="UP000198943">
    <property type="component" value="Unassembled WGS sequence"/>
</dbReference>
<accession>A0A1G6KSI6</accession>
<evidence type="ECO:0000313" key="9">
    <source>
        <dbReference type="EMBL" id="SDC33924.1"/>
    </source>
</evidence>
<comment type="similarity">
    <text evidence="7">Belongs to the SMC family.</text>
</comment>
<dbReference type="PIRSF" id="PIRSF005719">
    <property type="entry name" value="SMC"/>
    <property type="match status" value="1"/>
</dbReference>
<keyword evidence="3 7" id="KW-0547">Nucleotide-binding</keyword>
<dbReference type="InterPro" id="IPR036277">
    <property type="entry name" value="SMC_hinge_sf"/>
</dbReference>
<dbReference type="SUPFAM" id="SSF75553">
    <property type="entry name" value="Smc hinge domain"/>
    <property type="match status" value="1"/>
</dbReference>
<evidence type="ECO:0000256" key="5">
    <source>
        <dbReference type="ARBA" id="ARBA00023054"/>
    </source>
</evidence>
<proteinExistence type="inferred from homology"/>
<evidence type="ECO:0000313" key="10">
    <source>
        <dbReference type="Proteomes" id="UP000198943"/>
    </source>
</evidence>
<keyword evidence="2 7" id="KW-0963">Cytoplasm</keyword>
<dbReference type="InterPro" id="IPR027417">
    <property type="entry name" value="P-loop_NTPase"/>
</dbReference>
<feature type="binding site" evidence="7">
    <location>
        <begin position="32"/>
        <end position="39"/>
    </location>
    <ligand>
        <name>ATP</name>
        <dbReference type="ChEBI" id="CHEBI:30616"/>
    </ligand>
</feature>
<feature type="coiled-coil region" evidence="7">
    <location>
        <begin position="918"/>
        <end position="962"/>
    </location>
</feature>
<dbReference type="Pfam" id="PF02463">
    <property type="entry name" value="SMC_N"/>
    <property type="match status" value="1"/>
</dbReference>
<dbReference type="Gene3D" id="6.10.140.1720">
    <property type="match status" value="1"/>
</dbReference>
<evidence type="ECO:0000256" key="2">
    <source>
        <dbReference type="ARBA" id="ARBA00022490"/>
    </source>
</evidence>
<keyword evidence="6 7" id="KW-0238">DNA-binding</keyword>
<comment type="domain">
    <text evidence="7">Contains large globular domains required for ATP hydrolysis at each terminus and a third globular domain forming a flexible hinge near the middle of the molecule. These domains are separated by coiled-coil structures.</text>
</comment>
<gene>
    <name evidence="7" type="primary">smc</name>
    <name evidence="9" type="ORF">SAMN04487864_10574</name>
</gene>
<feature type="coiled-coil region" evidence="7">
    <location>
        <begin position="682"/>
        <end position="884"/>
    </location>
</feature>
<sequence>MFLKSVTAFGFKSFADRTALEFGAGITAVVGPNGSGKSNISDAVRWVLGEQSAKYLRGSKMEDIIFSGTSRRRALGVAEVTLVFDNRDHMLPLDFDEVSITRRLYRSGDSDYAINKKNCRLKDILDLLADTGMGKGAMFLIGQNKIDEILNSRPEDRRSIFEEAAGIARFRMRKKEATRRLDDTANNLTRINDIKSEVESRVEPLRIESERTMRYNELNGKLRLCKLTQFVQRVETIEQARAKLQQEQEDCNRIFLEKSTEVSGQEAFLTELQQELDALNDQVSHIQAGITEKEKALEAIKGEDAVLDERIEQSIRQQGNIAKRDVKLQEQIKQWTAQMETLAKEFDVLEAKRDEAAALVTDLEQQQQERLQAQKDNEAKIQELTDSNFEDMRKMVELRNEIRQLETEQEQRMNRRNRLKDDVDAAEQRVTELTEEQRGLISRKGELEQDVARYIKEGNELAARAAEKRQAFQVVDKKYNECQTQIAAVESRLHLLRDMQQSLEGFGFGVKAVMQSREGWHADVIGPAAALISVEPEYVTAMETALGAGAQNIVIQSADAAKQAIRYLKERKEGRATFLPLDTIKEPVLKAEEKALARLPGVRGFAADLLQCKEEVKPAIRFLIGRVLVAETMDHAMEAAKKSGFRIRVVTLDGDVVNIGGSLTGGSRPKKESGYLTRERDVKAQEAALRKFNKNLLAIQEEKEVLEDELQEQEKRLSVLRDTVQQKNIRLTEMKAEEQRLSDELKRENEALELAMDTRSQLANEYLSVRQLLADKRKPLQEMEAANEEAKNTLDALQKKIASDKSALETLALRLQDARVQAETANTQRQLKSERMQQLDSDLGRLQAEFNADADEHEKLEKTIESSKQKKTELVEQSKALMQELQDILTGQHDYTEQRLDLTQKQGAAGEKLKTLRGELAKAEAKVYQNEVDNAKLESDYQNALEQLTSEYKVNLAEAKEEAKAEGVLEDKSETALRRMQASLQRQMDDLGSVNPGAIEEYKAVSERYEFLQKQYTDLCEARDKLESVISEINAGMTKRFKEAFGKINGFFQNTYVQLFGGGTAVLKLSDPDNILESGIDIEAQPPGKKLQSLFLLSGGERALTVIALLFALLSYHPSPFCILDEIDAPLDDANIGRFSKFLEGYAMQTQFIVITHRKGTMEAANVMYGVTMEESGVSKILSVKMSDKLVKDSV</sequence>
<dbReference type="GO" id="GO:0005737">
    <property type="term" value="C:cytoplasm"/>
    <property type="evidence" value="ECO:0007669"/>
    <property type="project" value="UniProtKB-SubCell"/>
</dbReference>
<dbReference type="HAMAP" id="MF_01894">
    <property type="entry name" value="Smc_prok"/>
    <property type="match status" value="1"/>
</dbReference>
<comment type="subcellular location">
    <subcellularLocation>
        <location evidence="1 7">Cytoplasm</location>
    </subcellularLocation>
</comment>
<evidence type="ECO:0000256" key="1">
    <source>
        <dbReference type="ARBA" id="ARBA00004496"/>
    </source>
</evidence>
<dbReference type="CDD" id="cd03278">
    <property type="entry name" value="ABC_SMC_barmotin"/>
    <property type="match status" value="1"/>
</dbReference>
<dbReference type="FunFam" id="3.40.50.300:FF:000901">
    <property type="entry name" value="Chromosome partition protein Smc"/>
    <property type="match status" value="1"/>
</dbReference>
<dbReference type="SUPFAM" id="SSF52540">
    <property type="entry name" value="P-loop containing nucleoside triphosphate hydrolases"/>
    <property type="match status" value="1"/>
</dbReference>
<dbReference type="GO" id="GO:0006260">
    <property type="term" value="P:DNA replication"/>
    <property type="evidence" value="ECO:0007669"/>
    <property type="project" value="UniProtKB-UniRule"/>
</dbReference>
<dbReference type="InterPro" id="IPR011890">
    <property type="entry name" value="SMC_prok"/>
</dbReference>
<evidence type="ECO:0000259" key="8">
    <source>
        <dbReference type="SMART" id="SM00968"/>
    </source>
</evidence>
<dbReference type="InterPro" id="IPR024704">
    <property type="entry name" value="SMC"/>
</dbReference>
<evidence type="ECO:0000256" key="4">
    <source>
        <dbReference type="ARBA" id="ARBA00022840"/>
    </source>
</evidence>
<comment type="subunit">
    <text evidence="7">Homodimer.</text>
</comment>
<dbReference type="PANTHER" id="PTHR43977">
    <property type="entry name" value="STRUCTURAL MAINTENANCE OF CHROMOSOMES PROTEIN 3"/>
    <property type="match status" value="1"/>
</dbReference>
<keyword evidence="5 7" id="KW-0175">Coiled coil</keyword>
<dbReference type="OrthoDB" id="9808768at2"/>
<evidence type="ECO:0000256" key="7">
    <source>
        <dbReference type="HAMAP-Rule" id="MF_01894"/>
    </source>
</evidence>
<evidence type="ECO:0000256" key="6">
    <source>
        <dbReference type="ARBA" id="ARBA00023125"/>
    </source>
</evidence>
<organism evidence="9 10">
    <name type="scientific">Succiniclasticum ruminis</name>
    <dbReference type="NCBI Taxonomy" id="40841"/>
    <lineage>
        <taxon>Bacteria</taxon>
        <taxon>Bacillati</taxon>
        <taxon>Bacillota</taxon>
        <taxon>Negativicutes</taxon>
        <taxon>Acidaminococcales</taxon>
        <taxon>Acidaminococcaceae</taxon>
        <taxon>Succiniclasticum</taxon>
    </lineage>
</organism>
<comment type="function">
    <text evidence="7">Required for chromosome condensation and partitioning.</text>
</comment>
<dbReference type="RefSeq" id="WP_093730015.1">
    <property type="nucleotide sequence ID" value="NZ_FMYW01000005.1"/>
</dbReference>
<dbReference type="GO" id="GO:0030261">
    <property type="term" value="P:chromosome condensation"/>
    <property type="evidence" value="ECO:0007669"/>
    <property type="project" value="InterPro"/>
</dbReference>
<dbReference type="Gene3D" id="3.40.50.300">
    <property type="entry name" value="P-loop containing nucleotide triphosphate hydrolases"/>
    <property type="match status" value="2"/>
</dbReference>
<evidence type="ECO:0000256" key="3">
    <source>
        <dbReference type="ARBA" id="ARBA00022741"/>
    </source>
</evidence>
<dbReference type="GO" id="GO:0003677">
    <property type="term" value="F:DNA binding"/>
    <property type="evidence" value="ECO:0007669"/>
    <property type="project" value="UniProtKB-UniRule"/>
</dbReference>
<dbReference type="Pfam" id="PF06470">
    <property type="entry name" value="SMC_hinge"/>
    <property type="match status" value="1"/>
</dbReference>
<dbReference type="InterPro" id="IPR010935">
    <property type="entry name" value="SMC_hinge"/>
</dbReference>
<dbReference type="GO" id="GO:0005524">
    <property type="term" value="F:ATP binding"/>
    <property type="evidence" value="ECO:0007669"/>
    <property type="project" value="UniProtKB-UniRule"/>
</dbReference>
<dbReference type="AlphaFoldDB" id="A0A1G6KSI6"/>
<dbReference type="FunFam" id="3.40.50.300:FF:000984">
    <property type="entry name" value="Chromosome partition protein Smc"/>
    <property type="match status" value="1"/>
</dbReference>
<keyword evidence="10" id="KW-1185">Reference proteome</keyword>
<dbReference type="SMART" id="SM00968">
    <property type="entry name" value="SMC_hinge"/>
    <property type="match status" value="1"/>
</dbReference>
<dbReference type="EMBL" id="FMYW01000005">
    <property type="protein sequence ID" value="SDC33924.1"/>
    <property type="molecule type" value="Genomic_DNA"/>
</dbReference>
<dbReference type="Gene3D" id="1.20.1060.20">
    <property type="match status" value="1"/>
</dbReference>
<feature type="coiled-coil region" evidence="7">
    <location>
        <begin position="325"/>
        <end position="443"/>
    </location>
</feature>
<dbReference type="Gene3D" id="3.30.70.1620">
    <property type="match status" value="1"/>
</dbReference>
<dbReference type="GO" id="GO:0005694">
    <property type="term" value="C:chromosome"/>
    <property type="evidence" value="ECO:0007669"/>
    <property type="project" value="InterPro"/>
</dbReference>